<dbReference type="Pfam" id="PF13398">
    <property type="entry name" value="Peptidase_M50B"/>
    <property type="match status" value="1"/>
</dbReference>
<dbReference type="OrthoDB" id="40823at2759"/>
<protein>
    <recommendedName>
        <fullName evidence="4">Peptidase M50B-like-domain-containing protein</fullName>
    </recommendedName>
</protein>
<feature type="transmembrane region" description="Helical" evidence="1">
    <location>
        <begin position="67"/>
        <end position="85"/>
    </location>
</feature>
<dbReference type="AlphaFoldDB" id="A0A0H2RQ40"/>
<feature type="transmembrane region" description="Helical" evidence="1">
    <location>
        <begin position="176"/>
        <end position="194"/>
    </location>
</feature>
<evidence type="ECO:0000313" key="2">
    <source>
        <dbReference type="EMBL" id="KLO11588.1"/>
    </source>
</evidence>
<evidence type="ECO:0000313" key="3">
    <source>
        <dbReference type="Proteomes" id="UP000053477"/>
    </source>
</evidence>
<keyword evidence="3" id="KW-1185">Reference proteome</keyword>
<dbReference type="EMBL" id="KQ085996">
    <property type="protein sequence ID" value="KLO11588.1"/>
    <property type="molecule type" value="Genomic_DNA"/>
</dbReference>
<name>A0A0H2RQ40_9AGAM</name>
<feature type="transmembrane region" description="Helical" evidence="1">
    <location>
        <begin position="150"/>
        <end position="169"/>
    </location>
</feature>
<evidence type="ECO:0008006" key="4">
    <source>
        <dbReference type="Google" id="ProtNLM"/>
    </source>
</evidence>
<dbReference type="Proteomes" id="UP000053477">
    <property type="component" value="Unassembled WGS sequence"/>
</dbReference>
<dbReference type="InterPro" id="IPR049500">
    <property type="entry name" value="Peptidase_M50B-like"/>
</dbReference>
<gene>
    <name evidence="2" type="ORF">SCHPADRAFT_941904</name>
</gene>
<evidence type="ECO:0000256" key="1">
    <source>
        <dbReference type="SAM" id="Phobius"/>
    </source>
</evidence>
<feature type="transmembrane region" description="Helical" evidence="1">
    <location>
        <begin position="29"/>
        <end position="47"/>
    </location>
</feature>
<feature type="transmembrane region" description="Helical" evidence="1">
    <location>
        <begin position="97"/>
        <end position="119"/>
    </location>
</feature>
<keyword evidence="1" id="KW-1133">Transmembrane helix</keyword>
<feature type="transmembrane region" description="Helical" evidence="1">
    <location>
        <begin position="126"/>
        <end position="144"/>
    </location>
</feature>
<keyword evidence="1" id="KW-0472">Membrane</keyword>
<accession>A0A0H2RQ40</accession>
<organism evidence="2 3">
    <name type="scientific">Schizopora paradoxa</name>
    <dbReference type="NCBI Taxonomy" id="27342"/>
    <lineage>
        <taxon>Eukaryota</taxon>
        <taxon>Fungi</taxon>
        <taxon>Dikarya</taxon>
        <taxon>Basidiomycota</taxon>
        <taxon>Agaricomycotina</taxon>
        <taxon>Agaricomycetes</taxon>
        <taxon>Hymenochaetales</taxon>
        <taxon>Schizoporaceae</taxon>
        <taxon>Schizopora</taxon>
    </lineage>
</organism>
<sequence length="262" mass="28833">MSLPPPTPRPPVAPSQHINPFRPTTEQDVVLYVIVVYSVVILALWNLPGARVVINPLKLMTIGWHELCHITAAIFSGGIVLSVTIDPNLGGCTRVEGGSPTIILAAGYIGSTLLGGGFVLAGFDTLVAKVVSFFFGIGLLLPLILVREKLTILLTLCYEGLLVGFWFIAHAQPLRWYCLFVGVMNIFYVVWDLADDKFFRKINDSDCTQFAMLYPYIPAHVWATFWILFEIGVLIAFVLLGISQFKLDSTQMAAQAATFLPT</sequence>
<proteinExistence type="predicted"/>
<dbReference type="PANTHER" id="PTHR33979:SF2">
    <property type="entry name" value="PEPTIDASE M50B-LIKE-DOMAIN-CONTAINING PROTEIN"/>
    <property type="match status" value="1"/>
</dbReference>
<keyword evidence="1" id="KW-0812">Transmembrane</keyword>
<dbReference type="InParanoid" id="A0A0H2RQ40"/>
<reference evidence="2 3" key="1">
    <citation type="submission" date="2015-04" db="EMBL/GenBank/DDBJ databases">
        <title>Complete genome sequence of Schizopora paradoxa KUC8140, a cosmopolitan wood degrader in East Asia.</title>
        <authorList>
            <consortium name="DOE Joint Genome Institute"/>
            <person name="Min B."/>
            <person name="Park H."/>
            <person name="Jang Y."/>
            <person name="Kim J.-J."/>
            <person name="Kim K.H."/>
            <person name="Pangilinan J."/>
            <person name="Lipzen A."/>
            <person name="Riley R."/>
            <person name="Grigoriev I.V."/>
            <person name="Spatafora J.W."/>
            <person name="Choi I.-G."/>
        </authorList>
    </citation>
    <scope>NUCLEOTIDE SEQUENCE [LARGE SCALE GENOMIC DNA]</scope>
    <source>
        <strain evidence="2 3">KUC8140</strain>
    </source>
</reference>
<feature type="transmembrane region" description="Helical" evidence="1">
    <location>
        <begin position="221"/>
        <end position="242"/>
    </location>
</feature>
<dbReference type="PANTHER" id="PTHR33979">
    <property type="entry name" value="OS02G0221600 PROTEIN"/>
    <property type="match status" value="1"/>
</dbReference>